<reference evidence="2" key="2">
    <citation type="submission" date="2021-04" db="EMBL/GenBank/DDBJ databases">
        <authorList>
            <person name="Gilroy R."/>
        </authorList>
    </citation>
    <scope>NUCLEOTIDE SEQUENCE</scope>
    <source>
        <strain evidence="2">Gambia15-2214</strain>
    </source>
</reference>
<proteinExistence type="predicted"/>
<dbReference type="PANTHER" id="PTHR36179">
    <property type="entry name" value="LUD_DOM DOMAIN-CONTAINING PROTEIN"/>
    <property type="match status" value="1"/>
</dbReference>
<dbReference type="InterPro" id="IPR009501">
    <property type="entry name" value="UCP020269"/>
</dbReference>
<comment type="caution">
    <text evidence="2">The sequence shown here is derived from an EMBL/GenBank/DDBJ whole genome shotgun (WGS) entry which is preliminary data.</text>
</comment>
<dbReference type="InterPro" id="IPR037171">
    <property type="entry name" value="NagB/RpiA_transferase-like"/>
</dbReference>
<dbReference type="InterPro" id="IPR003741">
    <property type="entry name" value="LUD_dom"/>
</dbReference>
<dbReference type="EMBL" id="JAHLFV010000218">
    <property type="protein sequence ID" value="MBU3850783.1"/>
    <property type="molecule type" value="Genomic_DNA"/>
</dbReference>
<feature type="domain" description="LUD" evidence="1">
    <location>
        <begin position="26"/>
        <end position="216"/>
    </location>
</feature>
<name>A0A9E2L4U2_9SPIR</name>
<sequence length="222" mass="24520">MQYQTDKESVVEEATKLQYAKRGSLLVKNLQKRHFEAYYCENKEEALKKALELIPQGALVGWGGTMTAKQIGLLEALNQGNYVTLDREKGKTPEEVTEIKYKCFHADFFISGTNGISLDGQLVNLDGNGSRVAPFIFGPKNVLVVVGMNKVTDTVEEAVKRVRTVAAPMNQQRFLRATPCTVTGSCGNCLSEDCICNQLVITRHCSPMGRIKIIVIGENLGF</sequence>
<dbReference type="Proteomes" id="UP000823914">
    <property type="component" value="Unassembled WGS sequence"/>
</dbReference>
<dbReference type="AlphaFoldDB" id="A0A9E2L4U2"/>
<protein>
    <submittedName>
        <fullName evidence="2">Lactate utilization protein</fullName>
    </submittedName>
</protein>
<accession>A0A9E2L4U2</accession>
<gene>
    <name evidence="2" type="ORF">IAA16_09475</name>
</gene>
<dbReference type="Pfam" id="PF02589">
    <property type="entry name" value="LUD_dom"/>
    <property type="match status" value="1"/>
</dbReference>
<evidence type="ECO:0000313" key="2">
    <source>
        <dbReference type="EMBL" id="MBU3850783.1"/>
    </source>
</evidence>
<organism evidence="2 3">
    <name type="scientific">Candidatus Treponema excrementipullorum</name>
    <dbReference type="NCBI Taxonomy" id="2838768"/>
    <lineage>
        <taxon>Bacteria</taxon>
        <taxon>Pseudomonadati</taxon>
        <taxon>Spirochaetota</taxon>
        <taxon>Spirochaetia</taxon>
        <taxon>Spirochaetales</taxon>
        <taxon>Treponemataceae</taxon>
        <taxon>Treponema</taxon>
    </lineage>
</organism>
<reference evidence="2" key="1">
    <citation type="journal article" date="2021" name="PeerJ">
        <title>Extensive microbial diversity within the chicken gut microbiome revealed by metagenomics and culture.</title>
        <authorList>
            <person name="Gilroy R."/>
            <person name="Ravi A."/>
            <person name="Getino M."/>
            <person name="Pursley I."/>
            <person name="Horton D.L."/>
            <person name="Alikhan N.F."/>
            <person name="Baker D."/>
            <person name="Gharbi K."/>
            <person name="Hall N."/>
            <person name="Watson M."/>
            <person name="Adriaenssens E.M."/>
            <person name="Foster-Nyarko E."/>
            <person name="Jarju S."/>
            <person name="Secka A."/>
            <person name="Antonio M."/>
            <person name="Oren A."/>
            <person name="Chaudhuri R.R."/>
            <person name="La Ragione R."/>
            <person name="Hildebrand F."/>
            <person name="Pallen M.J."/>
        </authorList>
    </citation>
    <scope>NUCLEOTIDE SEQUENCE</scope>
    <source>
        <strain evidence="2">Gambia15-2214</strain>
    </source>
</reference>
<evidence type="ECO:0000313" key="3">
    <source>
        <dbReference type="Proteomes" id="UP000823914"/>
    </source>
</evidence>
<dbReference type="SUPFAM" id="SSF100950">
    <property type="entry name" value="NagB/RpiA/CoA transferase-like"/>
    <property type="match status" value="1"/>
</dbReference>
<evidence type="ECO:0000259" key="1">
    <source>
        <dbReference type="Pfam" id="PF02589"/>
    </source>
</evidence>
<dbReference type="PANTHER" id="PTHR36179:SF2">
    <property type="entry name" value="LUD DOMAIN-CONTAINING PROTEIN"/>
    <property type="match status" value="1"/>
</dbReference>
<dbReference type="PIRSF" id="PIRSF020269">
    <property type="entry name" value="DUF1121"/>
    <property type="match status" value="1"/>
</dbReference>